<dbReference type="InterPro" id="IPR036641">
    <property type="entry name" value="HPT_dom_sf"/>
</dbReference>
<evidence type="ECO:0000256" key="1">
    <source>
        <dbReference type="ARBA" id="ARBA00023012"/>
    </source>
</evidence>
<dbReference type="STRING" id="667676.SAMN05192539_102112"/>
<organism evidence="4 5">
    <name type="scientific">Paraburkholderia diazotrophica</name>
    <dbReference type="NCBI Taxonomy" id="667676"/>
    <lineage>
        <taxon>Bacteria</taxon>
        <taxon>Pseudomonadati</taxon>
        <taxon>Pseudomonadota</taxon>
        <taxon>Betaproteobacteria</taxon>
        <taxon>Burkholderiales</taxon>
        <taxon>Burkholderiaceae</taxon>
        <taxon>Paraburkholderia</taxon>
    </lineage>
</organism>
<dbReference type="Pfam" id="PF01627">
    <property type="entry name" value="Hpt"/>
    <property type="match status" value="1"/>
</dbReference>
<accession>A0A1H7CL15</accession>
<evidence type="ECO:0000256" key="2">
    <source>
        <dbReference type="PROSITE-ProRule" id="PRU00110"/>
    </source>
</evidence>
<evidence type="ECO:0000259" key="3">
    <source>
        <dbReference type="PROSITE" id="PS50894"/>
    </source>
</evidence>
<dbReference type="Gene3D" id="1.20.120.160">
    <property type="entry name" value="HPT domain"/>
    <property type="match status" value="1"/>
</dbReference>
<feature type="modified residue" description="Phosphohistidine" evidence="2">
    <location>
        <position position="64"/>
    </location>
</feature>
<dbReference type="PROSITE" id="PS50894">
    <property type="entry name" value="HPT"/>
    <property type="match status" value="1"/>
</dbReference>
<dbReference type="GO" id="GO:0004672">
    <property type="term" value="F:protein kinase activity"/>
    <property type="evidence" value="ECO:0007669"/>
    <property type="project" value="UniProtKB-ARBA"/>
</dbReference>
<proteinExistence type="predicted"/>
<keyword evidence="1" id="KW-0902">Two-component regulatory system</keyword>
<reference evidence="5" key="1">
    <citation type="submission" date="2016-10" db="EMBL/GenBank/DDBJ databases">
        <authorList>
            <person name="Varghese N."/>
            <person name="Submissions S."/>
        </authorList>
    </citation>
    <scope>NUCLEOTIDE SEQUENCE [LARGE SCALE GENOMIC DNA]</scope>
    <source>
        <strain evidence="5">LMG 26031</strain>
    </source>
</reference>
<evidence type="ECO:0000313" key="4">
    <source>
        <dbReference type="EMBL" id="SEJ86445.1"/>
    </source>
</evidence>
<dbReference type="OrthoDB" id="8926467at2"/>
<evidence type="ECO:0000313" key="5">
    <source>
        <dbReference type="Proteomes" id="UP000198866"/>
    </source>
</evidence>
<dbReference type="RefSeq" id="WP_090869718.1">
    <property type="nucleotide sequence ID" value="NZ_FNYE01000021.1"/>
</dbReference>
<dbReference type="AlphaFoldDB" id="A0A1H7CL15"/>
<keyword evidence="2" id="KW-0597">Phosphoprotein</keyword>
<dbReference type="GO" id="GO:0000160">
    <property type="term" value="P:phosphorelay signal transduction system"/>
    <property type="evidence" value="ECO:0007669"/>
    <property type="project" value="UniProtKB-KW"/>
</dbReference>
<dbReference type="Proteomes" id="UP000198866">
    <property type="component" value="Unassembled WGS sequence"/>
</dbReference>
<feature type="domain" description="HPt" evidence="3">
    <location>
        <begin position="25"/>
        <end position="118"/>
    </location>
</feature>
<dbReference type="EMBL" id="FNYE01000021">
    <property type="protein sequence ID" value="SEJ86445.1"/>
    <property type="molecule type" value="Genomic_DNA"/>
</dbReference>
<name>A0A1H7CL15_9BURK</name>
<dbReference type="SUPFAM" id="SSF47226">
    <property type="entry name" value="Histidine-containing phosphotransfer domain, HPT domain"/>
    <property type="match status" value="1"/>
</dbReference>
<gene>
    <name evidence="4" type="ORF">SAMN05192539_102112</name>
</gene>
<keyword evidence="5" id="KW-1185">Reference proteome</keyword>
<sequence length="123" mass="13513">MTPLPMCTAFDCTLRAQIDALALGDHVVARDVTCALIETNRATLVFMMAARHSEAWDDLGRAAHRLAGSLGMLQRRREISLARRLERAAFERDALSIVALLPFVAEAIDHLNEQLSGLLTSQA</sequence>
<dbReference type="InterPro" id="IPR008207">
    <property type="entry name" value="Sig_transdc_His_kin_Hpt_dom"/>
</dbReference>
<protein>
    <submittedName>
        <fullName evidence="4">Hpt domain-containing protein</fullName>
    </submittedName>
</protein>